<dbReference type="UniPathway" id="UPA00378"/>
<keyword evidence="11" id="KW-1185">Reference proteome</keyword>
<dbReference type="Pfam" id="PF25147">
    <property type="entry name" value="Ribophorin_II_C"/>
    <property type="match status" value="1"/>
</dbReference>
<dbReference type="PANTHER" id="PTHR12640:SF0">
    <property type="entry name" value="DOLICHYL-DIPHOSPHOOLIGOSACCHARIDE--PROTEIN GLYCOSYLTRANSFERASE SUBUNIT 2"/>
    <property type="match status" value="1"/>
</dbReference>
<evidence type="ECO:0000256" key="7">
    <source>
        <dbReference type="SAM" id="Phobius"/>
    </source>
</evidence>
<feature type="transmembrane region" description="Helical" evidence="7">
    <location>
        <begin position="226"/>
        <end position="247"/>
    </location>
</feature>
<keyword evidence="2 7" id="KW-0812">Transmembrane</keyword>
<gene>
    <name evidence="10" type="ORF">K490DRAFT_38762</name>
</gene>
<evidence type="ECO:0000256" key="4">
    <source>
        <dbReference type="ARBA" id="ARBA00022824"/>
    </source>
</evidence>
<evidence type="ECO:0000256" key="8">
    <source>
        <dbReference type="SAM" id="SignalP"/>
    </source>
</evidence>
<reference evidence="10" key="1">
    <citation type="journal article" date="2020" name="Stud. Mycol.">
        <title>101 Dothideomycetes genomes: a test case for predicting lifestyles and emergence of pathogens.</title>
        <authorList>
            <person name="Haridas S."/>
            <person name="Albert R."/>
            <person name="Binder M."/>
            <person name="Bloem J."/>
            <person name="Labutti K."/>
            <person name="Salamov A."/>
            <person name="Andreopoulos B."/>
            <person name="Baker S."/>
            <person name="Barry K."/>
            <person name="Bills G."/>
            <person name="Bluhm B."/>
            <person name="Cannon C."/>
            <person name="Castanera R."/>
            <person name="Culley D."/>
            <person name="Daum C."/>
            <person name="Ezra D."/>
            <person name="Gonzalez J."/>
            <person name="Henrissat B."/>
            <person name="Kuo A."/>
            <person name="Liang C."/>
            <person name="Lipzen A."/>
            <person name="Lutzoni F."/>
            <person name="Magnuson J."/>
            <person name="Mondo S."/>
            <person name="Nolan M."/>
            <person name="Ohm R."/>
            <person name="Pangilinan J."/>
            <person name="Park H.-J."/>
            <person name="Ramirez L."/>
            <person name="Alfaro M."/>
            <person name="Sun H."/>
            <person name="Tritt A."/>
            <person name="Yoshinaga Y."/>
            <person name="Zwiers L.-H."/>
            <person name="Turgeon B."/>
            <person name="Goodwin S."/>
            <person name="Spatafora J."/>
            <person name="Crous P."/>
            <person name="Grigoriev I."/>
        </authorList>
    </citation>
    <scope>NUCLEOTIDE SEQUENCE</scope>
    <source>
        <strain evidence="10">CBS 121410</strain>
    </source>
</reference>
<keyword evidence="3 8" id="KW-0732">Signal</keyword>
<sequence length="287" mass="30457">MRFPLVSSILLAGASFAAAASSWGFEDATLTVQPKGAGVGGALKEKLTPSQALSSPVTLGAADTLKIILTTVEGKKPKRAHQAFLTLSDPITGLEESFPFSVKDNGKGKVELTQKDIPFQFLTSTSPTKASLIIASFGSSTPYKAAAFDLAITPDPNMPLVVPEAPVRYSKRPEIHHIFRDDPKNPPKILTLVFTAAVVAALPILFGGWVMLGANANHLGRAMGKAPVAHATFYGSIVAMEGVFFLYYSSWNLFQTLPAAAVVGAVMFLSGSRALSEVQERRLAGLR</sequence>
<dbReference type="AlphaFoldDB" id="A0A6A5YBU5"/>
<keyword evidence="5 7" id="KW-1133">Transmembrane helix</keyword>
<feature type="transmembrane region" description="Helical" evidence="7">
    <location>
        <begin position="253"/>
        <end position="272"/>
    </location>
</feature>
<evidence type="ECO:0000313" key="11">
    <source>
        <dbReference type="Proteomes" id="UP000799776"/>
    </source>
</evidence>
<keyword evidence="4" id="KW-0256">Endoplasmic reticulum</keyword>
<name>A0A6A5YBU5_9PEZI</name>
<feature type="signal peptide" evidence="8">
    <location>
        <begin position="1"/>
        <end position="19"/>
    </location>
</feature>
<evidence type="ECO:0000256" key="3">
    <source>
        <dbReference type="ARBA" id="ARBA00022729"/>
    </source>
</evidence>
<dbReference type="GO" id="GO:0006487">
    <property type="term" value="P:protein N-linked glycosylation"/>
    <property type="evidence" value="ECO:0007669"/>
    <property type="project" value="TreeGrafter"/>
</dbReference>
<dbReference type="PANTHER" id="PTHR12640">
    <property type="entry name" value="RIBOPHORIN II"/>
    <property type="match status" value="1"/>
</dbReference>
<evidence type="ECO:0000256" key="1">
    <source>
        <dbReference type="ARBA" id="ARBA00004477"/>
    </source>
</evidence>
<dbReference type="EMBL" id="ML978715">
    <property type="protein sequence ID" value="KAF2089188.1"/>
    <property type="molecule type" value="Genomic_DNA"/>
</dbReference>
<dbReference type="GO" id="GO:0008250">
    <property type="term" value="C:oligosaccharyltransferase complex"/>
    <property type="evidence" value="ECO:0007669"/>
    <property type="project" value="InterPro"/>
</dbReference>
<evidence type="ECO:0000256" key="5">
    <source>
        <dbReference type="ARBA" id="ARBA00022989"/>
    </source>
</evidence>
<dbReference type="InterPro" id="IPR056790">
    <property type="entry name" value="Ribophorin_II_C"/>
</dbReference>
<evidence type="ECO:0000259" key="9">
    <source>
        <dbReference type="Pfam" id="PF25147"/>
    </source>
</evidence>
<organism evidence="10 11">
    <name type="scientific">Saccharata proteae CBS 121410</name>
    <dbReference type="NCBI Taxonomy" id="1314787"/>
    <lineage>
        <taxon>Eukaryota</taxon>
        <taxon>Fungi</taxon>
        <taxon>Dikarya</taxon>
        <taxon>Ascomycota</taxon>
        <taxon>Pezizomycotina</taxon>
        <taxon>Dothideomycetes</taxon>
        <taxon>Dothideomycetes incertae sedis</taxon>
        <taxon>Botryosphaeriales</taxon>
        <taxon>Saccharataceae</taxon>
        <taxon>Saccharata</taxon>
    </lineage>
</organism>
<dbReference type="OrthoDB" id="432292at2759"/>
<proteinExistence type="predicted"/>
<evidence type="ECO:0000256" key="6">
    <source>
        <dbReference type="ARBA" id="ARBA00023136"/>
    </source>
</evidence>
<dbReference type="Proteomes" id="UP000799776">
    <property type="component" value="Unassembled WGS sequence"/>
</dbReference>
<accession>A0A6A5YBU5</accession>
<feature type="domain" description="Ribophorin II C-terminal" evidence="9">
    <location>
        <begin position="179"/>
        <end position="282"/>
    </location>
</feature>
<comment type="subcellular location">
    <subcellularLocation>
        <location evidence="1">Endoplasmic reticulum membrane</location>
        <topology evidence="1">Multi-pass membrane protein</topology>
    </subcellularLocation>
</comment>
<feature type="transmembrane region" description="Helical" evidence="7">
    <location>
        <begin position="189"/>
        <end position="214"/>
    </location>
</feature>
<evidence type="ECO:0000313" key="10">
    <source>
        <dbReference type="EMBL" id="KAF2089188.1"/>
    </source>
</evidence>
<keyword evidence="6 7" id="KW-0472">Membrane</keyword>
<dbReference type="InterPro" id="IPR008814">
    <property type="entry name" value="Swp1"/>
</dbReference>
<feature type="chain" id="PRO_5044262622" description="Ribophorin II C-terminal domain-containing protein" evidence="8">
    <location>
        <begin position="20"/>
        <end position="287"/>
    </location>
</feature>
<protein>
    <recommendedName>
        <fullName evidence="9">Ribophorin II C-terminal domain-containing protein</fullName>
    </recommendedName>
</protein>
<evidence type="ECO:0000256" key="2">
    <source>
        <dbReference type="ARBA" id="ARBA00022692"/>
    </source>
</evidence>